<dbReference type="AlphaFoldDB" id="A0A166UYI9"/>
<feature type="non-terminal residue" evidence="1">
    <location>
        <position position="1"/>
    </location>
</feature>
<organism evidence="1 2">
    <name type="scientific">Athelia psychrophila</name>
    <dbReference type="NCBI Taxonomy" id="1759441"/>
    <lineage>
        <taxon>Eukaryota</taxon>
        <taxon>Fungi</taxon>
        <taxon>Dikarya</taxon>
        <taxon>Basidiomycota</taxon>
        <taxon>Agaricomycotina</taxon>
        <taxon>Agaricomycetes</taxon>
        <taxon>Agaricomycetidae</taxon>
        <taxon>Atheliales</taxon>
        <taxon>Atheliaceae</taxon>
        <taxon>Athelia</taxon>
    </lineage>
</organism>
<protein>
    <submittedName>
        <fullName evidence="1">Uncharacterized protein</fullName>
    </submittedName>
</protein>
<sequence>RASHPCATAGARKQLLDTKAQVNIAEGNKDRSNEAETVSREAEAWKQQSLVEISALAQQVEELAKALSKTPDVVDPEARLIALEKLVEMRRLEQLQSIGSSQSNSTYFFGDRSALGQDGYSIDYAEQVKSGMHKTTSSIATGSAATSSL</sequence>
<dbReference type="Proteomes" id="UP000076532">
    <property type="component" value="Unassembled WGS sequence"/>
</dbReference>
<evidence type="ECO:0000313" key="1">
    <source>
        <dbReference type="EMBL" id="KZP32163.1"/>
    </source>
</evidence>
<gene>
    <name evidence="1" type="ORF">FIBSPDRAFT_848512</name>
</gene>
<proteinExistence type="predicted"/>
<name>A0A166UYI9_9AGAM</name>
<dbReference type="EMBL" id="KV417486">
    <property type="protein sequence ID" value="KZP32163.1"/>
    <property type="molecule type" value="Genomic_DNA"/>
</dbReference>
<evidence type="ECO:0000313" key="2">
    <source>
        <dbReference type="Proteomes" id="UP000076532"/>
    </source>
</evidence>
<keyword evidence="2" id="KW-1185">Reference proteome</keyword>
<dbReference type="OrthoDB" id="434619at2759"/>
<reference evidence="1 2" key="1">
    <citation type="journal article" date="2016" name="Mol. Biol. Evol.">
        <title>Comparative Genomics of Early-Diverging Mushroom-Forming Fungi Provides Insights into the Origins of Lignocellulose Decay Capabilities.</title>
        <authorList>
            <person name="Nagy L.G."/>
            <person name="Riley R."/>
            <person name="Tritt A."/>
            <person name="Adam C."/>
            <person name="Daum C."/>
            <person name="Floudas D."/>
            <person name="Sun H."/>
            <person name="Yadav J.S."/>
            <person name="Pangilinan J."/>
            <person name="Larsson K.H."/>
            <person name="Matsuura K."/>
            <person name="Barry K."/>
            <person name="Labutti K."/>
            <person name="Kuo R."/>
            <person name="Ohm R.A."/>
            <person name="Bhattacharya S.S."/>
            <person name="Shirouzu T."/>
            <person name="Yoshinaga Y."/>
            <person name="Martin F.M."/>
            <person name="Grigoriev I.V."/>
            <person name="Hibbett D.S."/>
        </authorList>
    </citation>
    <scope>NUCLEOTIDE SEQUENCE [LARGE SCALE GENOMIC DNA]</scope>
    <source>
        <strain evidence="1 2">CBS 109695</strain>
    </source>
</reference>
<accession>A0A166UYI9</accession>